<dbReference type="GO" id="GO:0005886">
    <property type="term" value="C:plasma membrane"/>
    <property type="evidence" value="ECO:0007669"/>
    <property type="project" value="UniProtKB-SubCell"/>
</dbReference>
<dbReference type="FunFam" id="2.60.40.10:FF:000257">
    <property type="entry name" value="Dyslexia-associated protein KIAA0319-like"/>
    <property type="match status" value="2"/>
</dbReference>
<feature type="domain" description="G8" evidence="5">
    <location>
        <begin position="45"/>
        <end position="168"/>
    </location>
</feature>
<dbReference type="SMART" id="SM00758">
    <property type="entry name" value="PA14"/>
    <property type="match status" value="1"/>
</dbReference>
<dbReference type="InterPro" id="IPR037524">
    <property type="entry name" value="PA14/GLEYA"/>
</dbReference>
<dbReference type="EMBL" id="LVYD01000042">
    <property type="protein sequence ID" value="OQP64379.1"/>
    <property type="molecule type" value="Genomic_DNA"/>
</dbReference>
<organism evidence="7 8">
    <name type="scientific">Niastella vici</name>
    <dbReference type="NCBI Taxonomy" id="1703345"/>
    <lineage>
        <taxon>Bacteria</taxon>
        <taxon>Pseudomonadati</taxon>
        <taxon>Bacteroidota</taxon>
        <taxon>Chitinophagia</taxon>
        <taxon>Chitinophagales</taxon>
        <taxon>Chitinophagaceae</taxon>
        <taxon>Niastella</taxon>
    </lineage>
</organism>
<evidence type="ECO:0008006" key="9">
    <source>
        <dbReference type="Google" id="ProtNLM"/>
    </source>
</evidence>
<evidence type="ECO:0000313" key="8">
    <source>
        <dbReference type="Proteomes" id="UP000192796"/>
    </source>
</evidence>
<keyword evidence="8" id="KW-1185">Reference proteome</keyword>
<evidence type="ECO:0000259" key="6">
    <source>
        <dbReference type="PROSITE" id="PS51820"/>
    </source>
</evidence>
<dbReference type="PROSITE" id="PS51820">
    <property type="entry name" value="PA14"/>
    <property type="match status" value="1"/>
</dbReference>
<dbReference type="PROSITE" id="PS51484">
    <property type="entry name" value="G8"/>
    <property type="match status" value="1"/>
</dbReference>
<feature type="domain" description="PA14" evidence="6">
    <location>
        <begin position="616"/>
        <end position="755"/>
    </location>
</feature>
<dbReference type="InterPro" id="IPR022409">
    <property type="entry name" value="PKD/Chitinase_dom"/>
</dbReference>
<dbReference type="Pfam" id="PF07691">
    <property type="entry name" value="PA14"/>
    <property type="match status" value="1"/>
</dbReference>
<protein>
    <recommendedName>
        <fullName evidence="9">PA14 domain-containing protein</fullName>
    </recommendedName>
</protein>
<dbReference type="PANTHER" id="PTHR46182:SF2">
    <property type="entry name" value="FI19480P1"/>
    <property type="match status" value="1"/>
</dbReference>
<dbReference type="InterPro" id="IPR011050">
    <property type="entry name" value="Pectin_lyase_fold/virulence"/>
</dbReference>
<keyword evidence="3" id="KW-0325">Glycoprotein</keyword>
<keyword evidence="2" id="KW-0472">Membrane</keyword>
<dbReference type="SMART" id="SM00089">
    <property type="entry name" value="PKD"/>
    <property type="match status" value="4"/>
</dbReference>
<dbReference type="InterPro" id="IPR011658">
    <property type="entry name" value="PA14_dom"/>
</dbReference>
<dbReference type="CDD" id="cd00146">
    <property type="entry name" value="PKD"/>
    <property type="match status" value="3"/>
</dbReference>
<proteinExistence type="predicted"/>
<dbReference type="Pfam" id="PF24606">
    <property type="entry name" value="CEMIP_beta-hel"/>
    <property type="match status" value="1"/>
</dbReference>
<evidence type="ECO:0000313" key="7">
    <source>
        <dbReference type="EMBL" id="OQP64379.1"/>
    </source>
</evidence>
<dbReference type="InterPro" id="IPR019316">
    <property type="entry name" value="G8_domain"/>
</dbReference>
<dbReference type="InterPro" id="IPR029865">
    <property type="entry name" value="KIAA0319-like"/>
</dbReference>
<sequence length="1235" mass="130673">MCIASQLGAKKQEIRAEVIKCAPRQTFALVGTISTIQSGKWSDPATWGGKLPGPSDIPLISSGHTVTYDFTTASYAGVSVSSGATLQFDSSKSTTLQSSGNVVVEGTLQMTPSSASVIQLLQFINVDMTKFIGGGMDVLSTDVGLWVMGSGALNLVGATKTSFTRAAGSIASGTTSVSLSSTPSGWQAGDNITIAPTQSTSVGDAYLTGFEDRTINSISGSSISLNAATVRVHPQINNVWSPEVVNLTRNVRIEGTANGRIHIFIRSSVPQTVKYVQIRYAGPRIPSGTASEFVLGRYGLHFHHCDDGSIGSMVEGCVIRDCDSHSYVPHSSNGVTMKGNVAYNVTEIAFWWDVLDPAHSITFDGNFVGMTKYLPGSTNSLTVSAFLLGVGDDNTCINNVVVGNPGDFRIGGAYLWDEGTVESPWTFNNNMAHNCSGGLVSWQNNEQHHVIEDFVVYNCEAGIFGGAYVNSYCYRRGQLYNAPVLIRAASLSSQRAKYENLIIDAAGLDYAVIMDEGPLDGPFPVFMRNCTITGFKKAGIINQSPSGAKRLDVIGCTIAGTAGGTLVAPSSPVDCYLSSDAGPNENFRVQPASGQPWLLTHSGKTNVAAFASTVWGDGSGLKGEYYNDDKLSNKIFERVDCNICFQDWMRLGVHHKISGNVYSMRWTGQVMAQFSEAYTFRLNAGGGHRLWVNGNLVIDGWQEDYPNSYSSSPISMVAGQKYDIKLEYFNNDDRSVLEMYWSSPSTIEEYVPMSQLFASTVSQPPANQAPVANAGTDITITLPTNSVTLDGSASKDADGTIATWAWTKIAGPSQFSITSAGVANTTVTGLAVGVYVFRLTVTDDKGATGTDDVTVTVLAANLAPVANAGSDINITLPTNSTTLNGGSSSDPDGTIVKYAWSKVSGPSTFTIASASQITTALTGLIAGTYVFRLTVTDDKGATATDDVNVIVNNVNTPANQPPVAMAGTDVVITLPTSSVTLNGSSSYDPDGTISKYAWSKVSGPTQFLIGSSGSAITTVSNLAVGTYVFRLTVTDNYGATASDDINVIVNDTASPGNQAPIANAGNDITLQLPTAGITLDGSASYDVDGKIVSYKWVKVSGPTTFTLLTPLASTTVLNNLVAGTYVFKLTVTDDLGATATDTVTITALELKAPTLGILTVIPSPNPTTTCFKLKVTSSNTDPVYIYIYDATGGFMKMYEVSNNSTLTLGLNWPKGYYTAFCLQGSQKVTLKLLKN</sequence>
<dbReference type="SUPFAM" id="SSF51126">
    <property type="entry name" value="Pectin lyase-like"/>
    <property type="match status" value="1"/>
</dbReference>
<dbReference type="SUPFAM" id="SSF49299">
    <property type="entry name" value="PKD domain"/>
    <property type="match status" value="4"/>
</dbReference>
<evidence type="ECO:0000256" key="1">
    <source>
        <dbReference type="ARBA" id="ARBA00004236"/>
    </source>
</evidence>
<dbReference type="InterPro" id="IPR055401">
    <property type="entry name" value="CEMIP_beta-hel_dom"/>
</dbReference>
<dbReference type="InterPro" id="IPR035986">
    <property type="entry name" value="PKD_dom_sf"/>
</dbReference>
<dbReference type="InterPro" id="IPR013783">
    <property type="entry name" value="Ig-like_fold"/>
</dbReference>
<evidence type="ECO:0000259" key="5">
    <source>
        <dbReference type="PROSITE" id="PS51484"/>
    </source>
</evidence>
<evidence type="ECO:0000259" key="4">
    <source>
        <dbReference type="PROSITE" id="PS50093"/>
    </source>
</evidence>
<dbReference type="AlphaFoldDB" id="A0A1V9G165"/>
<dbReference type="Gene3D" id="2.60.120.380">
    <property type="match status" value="1"/>
</dbReference>
<keyword evidence="2" id="KW-1003">Cell membrane</keyword>
<reference evidence="7 8" key="1">
    <citation type="submission" date="2016-03" db="EMBL/GenBank/DDBJ databases">
        <title>Niastella vici sp. nov., isolated from farmland soil.</title>
        <authorList>
            <person name="Chen L."/>
            <person name="Wang D."/>
            <person name="Yang S."/>
            <person name="Wang G."/>
        </authorList>
    </citation>
    <scope>NUCLEOTIDE SEQUENCE [LARGE SCALE GENOMIC DNA]</scope>
    <source>
        <strain evidence="7 8">DJ57</strain>
    </source>
</reference>
<comment type="caution">
    <text evidence="7">The sequence shown here is derived from an EMBL/GenBank/DDBJ whole genome shotgun (WGS) entry which is preliminary data.</text>
</comment>
<dbReference type="STRING" id="1703345.A3860_20635"/>
<dbReference type="Pfam" id="PF10162">
    <property type="entry name" value="G8"/>
    <property type="match status" value="1"/>
</dbReference>
<feature type="domain" description="PKD" evidence="4">
    <location>
        <begin position="880"/>
        <end position="956"/>
    </location>
</feature>
<comment type="subcellular location">
    <subcellularLocation>
        <location evidence="1">Cell membrane</location>
    </subcellularLocation>
</comment>
<dbReference type="Proteomes" id="UP000192796">
    <property type="component" value="Unassembled WGS sequence"/>
</dbReference>
<dbReference type="Pfam" id="PF22352">
    <property type="entry name" value="K319L-like_PKD"/>
    <property type="match status" value="4"/>
</dbReference>
<dbReference type="InterPro" id="IPR000601">
    <property type="entry name" value="PKD_dom"/>
</dbReference>
<dbReference type="GO" id="GO:0031410">
    <property type="term" value="C:cytoplasmic vesicle"/>
    <property type="evidence" value="ECO:0007669"/>
    <property type="project" value="TreeGrafter"/>
</dbReference>
<dbReference type="SUPFAM" id="SSF56988">
    <property type="entry name" value="Anthrax protective antigen"/>
    <property type="match status" value="1"/>
</dbReference>
<dbReference type="Gene3D" id="2.60.40.10">
    <property type="entry name" value="Immunoglobulins"/>
    <property type="match status" value="4"/>
</dbReference>
<accession>A0A1V9G165</accession>
<evidence type="ECO:0000256" key="3">
    <source>
        <dbReference type="ARBA" id="ARBA00023180"/>
    </source>
</evidence>
<evidence type="ECO:0000256" key="2">
    <source>
        <dbReference type="ARBA" id="ARBA00022475"/>
    </source>
</evidence>
<gene>
    <name evidence="7" type="ORF">A3860_20635</name>
</gene>
<name>A0A1V9G165_9BACT</name>
<dbReference type="PANTHER" id="PTHR46182">
    <property type="entry name" value="FI19480P1"/>
    <property type="match status" value="1"/>
</dbReference>
<dbReference type="PROSITE" id="PS50093">
    <property type="entry name" value="PKD"/>
    <property type="match status" value="1"/>
</dbReference>